<name>A0ABY4B3T9_9BACT</name>
<dbReference type="EMBL" id="CP094534">
    <property type="protein sequence ID" value="UOE33815.1"/>
    <property type="molecule type" value="Genomic_DNA"/>
</dbReference>
<evidence type="ECO:0000313" key="3">
    <source>
        <dbReference type="Proteomes" id="UP000831390"/>
    </source>
</evidence>
<evidence type="ECO:0000256" key="1">
    <source>
        <dbReference type="SAM" id="SignalP"/>
    </source>
</evidence>
<dbReference type="InterPro" id="IPR052918">
    <property type="entry name" value="Motility_Chemotaxis_Reg"/>
</dbReference>
<proteinExistence type="predicted"/>
<dbReference type="InterPro" id="IPR026444">
    <property type="entry name" value="Secre_tail"/>
</dbReference>
<protein>
    <submittedName>
        <fullName evidence="2">T9SS type A sorting domain-containing protein</fullName>
    </submittedName>
</protein>
<accession>A0ABY4B3T9</accession>
<organism evidence="2 3">
    <name type="scientific">Hymenobacter monticola</name>
    <dbReference type="NCBI Taxonomy" id="1705399"/>
    <lineage>
        <taxon>Bacteria</taxon>
        <taxon>Pseudomonadati</taxon>
        <taxon>Bacteroidota</taxon>
        <taxon>Cytophagia</taxon>
        <taxon>Cytophagales</taxon>
        <taxon>Hymenobacteraceae</taxon>
        <taxon>Hymenobacter</taxon>
    </lineage>
</organism>
<keyword evidence="3" id="KW-1185">Reference proteome</keyword>
<gene>
    <name evidence="2" type="ORF">MTP16_22215</name>
</gene>
<feature type="chain" id="PRO_5045857489" evidence="1">
    <location>
        <begin position="19"/>
        <end position="557"/>
    </location>
</feature>
<keyword evidence="1" id="KW-0732">Signal</keyword>
<sequence>MTGLLALFFLVFRLPTAAQTPTWQSAQAVAVATRAGSSVTAITVDAVGNVYLAGVFATTVTLGTTTLTSFGSEDIFVAKFNPTSNQFVWAQSAGGMALDQPNDIVVSGNSVYVAGIFYSTTARFGAVTLPLTGTSGGFIAKLTDAGNTSSFTWVQQTSASFTSLVVALAVSGSSVYATGSSGGVSASFGAITLTSAGGSDLFVAKLTDAGSTGSFVWVQQAGGAGSLNLDQGNALAVSGSNVYVSGSFSGASASFGPITLASAGQYDAFVAKLTDAGSAGSFVWAQRAGGAGLDEAKALAVSGSNVYVSGTLASATATFGAITLNNAGSNDVFVAKLTDAGSAGNFVWAQQAGGTGDDYTQSLAISGSSLYLAGYCASPTISFGPTTLTNRGSSGTSDVFVAKLTDTGSTGDFVWAQQAGGAGSEGASAVALSGATVYITGSFGSATASFGPLTLTNPIPNIQVGFLASLSDASITATAAGQASALSVLYPNPAHQTATLHLPAGSKPTSLTLFDAQGRSMRRYPAPAAEASLDLRGLPAGLYLLRGSGLLQRLLVE</sequence>
<dbReference type="Proteomes" id="UP000831390">
    <property type="component" value="Chromosome"/>
</dbReference>
<feature type="signal peptide" evidence="1">
    <location>
        <begin position="1"/>
        <end position="18"/>
    </location>
</feature>
<dbReference type="NCBIfam" id="TIGR04183">
    <property type="entry name" value="Por_Secre_tail"/>
    <property type="match status" value="1"/>
</dbReference>
<evidence type="ECO:0000313" key="2">
    <source>
        <dbReference type="EMBL" id="UOE33815.1"/>
    </source>
</evidence>
<dbReference type="PANTHER" id="PTHR35580">
    <property type="entry name" value="CELL SURFACE GLYCOPROTEIN (S-LAYER PROTEIN)-LIKE PROTEIN"/>
    <property type="match status" value="1"/>
</dbReference>
<dbReference type="PANTHER" id="PTHR35580:SF1">
    <property type="entry name" value="PHYTASE-LIKE DOMAIN-CONTAINING PROTEIN"/>
    <property type="match status" value="1"/>
</dbReference>
<dbReference type="RefSeq" id="WP_243514133.1">
    <property type="nucleotide sequence ID" value="NZ_CP094534.1"/>
</dbReference>
<reference evidence="2 3" key="1">
    <citation type="submission" date="2022-03" db="EMBL/GenBank/DDBJ databases">
        <title>Hymenobactersp. isolated from the air.</title>
        <authorList>
            <person name="Won M."/>
            <person name="Kwon S.-W."/>
        </authorList>
    </citation>
    <scope>NUCLEOTIDE SEQUENCE [LARGE SCALE GENOMIC DNA]</scope>
    <source>
        <strain evidence="2 3">KACC 22596</strain>
    </source>
</reference>